<reference evidence="1 2" key="2">
    <citation type="submission" date="2023-11" db="EMBL/GenBank/DDBJ databases">
        <authorList>
            <person name="Lara A.C."/>
            <person name="Chronakova A."/>
        </authorList>
    </citation>
    <scope>NUCLEOTIDE SEQUENCE [LARGE SCALE GENOMIC DNA]</scope>
    <source>
        <strain evidence="1 2">BCCO 10_0856</strain>
    </source>
</reference>
<gene>
    <name evidence="1" type="ORF">SK803_14165</name>
</gene>
<proteinExistence type="predicted"/>
<dbReference type="Gene3D" id="3.30.460.40">
    <property type="match status" value="1"/>
</dbReference>
<dbReference type="Pfam" id="PF14907">
    <property type="entry name" value="NTP_transf_5"/>
    <property type="match status" value="1"/>
</dbReference>
<sequence length="378" mass="42676">MQTHATARDTASPEIELALLLSTPELTPDERSALRERITGVLDWNQVLGILFAHRTVGTAWLNLSGLGVDALEALRPYYVVPSLQINYEAQRMYGIDQTRGTARLMRAFDEAGIRCAMMKGAAVAAMAYPDPAVRLYVDNDLLFHREDLRAVGEVLRDLGYLQGVWDPVERVVQPASRSEILLHAVHSHETFPYVGVIGEPLIHGAHEVDVHFSIDLLTSNNSDDAVAELLSRRIQVEGASGDPLWTLDHDDMFLFVCVHFQREAVHLSEVETTKDLVLYKAIDLLGMISGAGSRVDLATVVKRARALGLTREVYFSAHYVDVLFPNRVPAAFLEELRPDSVEYLHEVWDNDGPVHRWRQGMFERFFDMRRFSELEDR</sequence>
<dbReference type="Proteomes" id="UP001285521">
    <property type="component" value="Unassembled WGS sequence"/>
</dbReference>
<name>A0ABU4SZN8_9PSEU</name>
<protein>
    <submittedName>
        <fullName evidence="1">Nucleotidyltransferase family protein</fullName>
    </submittedName>
</protein>
<keyword evidence="2" id="KW-1185">Reference proteome</keyword>
<dbReference type="RefSeq" id="WP_319966432.1">
    <property type="nucleotide sequence ID" value="NZ_JAXAVW010000010.1"/>
</dbReference>
<dbReference type="EMBL" id="JAXAVW010000010">
    <property type="protein sequence ID" value="MDX8031369.1"/>
    <property type="molecule type" value="Genomic_DNA"/>
</dbReference>
<organism evidence="1 2">
    <name type="scientific">Lentzea miocenica</name>
    <dbReference type="NCBI Taxonomy" id="3095431"/>
    <lineage>
        <taxon>Bacteria</taxon>
        <taxon>Bacillati</taxon>
        <taxon>Actinomycetota</taxon>
        <taxon>Actinomycetes</taxon>
        <taxon>Pseudonocardiales</taxon>
        <taxon>Pseudonocardiaceae</taxon>
        <taxon>Lentzea</taxon>
    </lineage>
</organism>
<dbReference type="InterPro" id="IPR039498">
    <property type="entry name" value="NTP_transf_5"/>
</dbReference>
<evidence type="ECO:0000313" key="2">
    <source>
        <dbReference type="Proteomes" id="UP001285521"/>
    </source>
</evidence>
<reference evidence="1 2" key="1">
    <citation type="submission" date="2023-11" db="EMBL/GenBank/DDBJ databases">
        <title>Lentzea sokolovensis, sp. nov., Lentzea kristufkii, sp. nov., and Lentzea miocenensis, sp. nov., rare actinobacteria from Sokolov Coal Basin, Miocene lacustrine sediment, Czech Republic.</title>
        <authorList>
            <person name="Lara A."/>
            <person name="Kotroba L."/>
            <person name="Nouioui I."/>
            <person name="Neumann-Schaal M."/>
            <person name="Mast Y."/>
            <person name="Chronakova A."/>
        </authorList>
    </citation>
    <scope>NUCLEOTIDE SEQUENCE [LARGE SCALE GENOMIC DNA]</scope>
    <source>
        <strain evidence="1 2">BCCO 10_0856</strain>
    </source>
</reference>
<comment type="caution">
    <text evidence="1">The sequence shown here is derived from an EMBL/GenBank/DDBJ whole genome shotgun (WGS) entry which is preliminary data.</text>
</comment>
<accession>A0ABU4SZN8</accession>
<evidence type="ECO:0000313" key="1">
    <source>
        <dbReference type="EMBL" id="MDX8031369.1"/>
    </source>
</evidence>